<sequence>MSEMARGRDVMDLPDDHARVFEAVSRLETAGEPAYPQRVAEVAGCDLGRAKEVLSDLVNDYDLVTRVGEADTPDFGPRYVLQPED</sequence>
<proteinExistence type="predicted"/>
<keyword evidence="2" id="KW-1185">Reference proteome</keyword>
<gene>
    <name evidence="1" type="ORF">D5H75_39045</name>
</gene>
<dbReference type="RefSeq" id="WP_119931674.1">
    <property type="nucleotide sequence ID" value="NZ_QZEY01000029.1"/>
</dbReference>
<evidence type="ECO:0000313" key="2">
    <source>
        <dbReference type="Proteomes" id="UP000265768"/>
    </source>
</evidence>
<comment type="caution">
    <text evidence="1">The sequence shown here is derived from an EMBL/GenBank/DDBJ whole genome shotgun (WGS) entry which is preliminary data.</text>
</comment>
<evidence type="ECO:0000313" key="1">
    <source>
        <dbReference type="EMBL" id="RJL20670.1"/>
    </source>
</evidence>
<accession>A0A3A4A130</accession>
<dbReference type="AlphaFoldDB" id="A0A3A4A130"/>
<protein>
    <submittedName>
        <fullName evidence="1">Uncharacterized protein</fullName>
    </submittedName>
</protein>
<reference evidence="1 2" key="1">
    <citation type="submission" date="2018-09" db="EMBL/GenBank/DDBJ databases">
        <title>YIM 75507 draft genome.</title>
        <authorList>
            <person name="Tang S."/>
            <person name="Feng Y."/>
        </authorList>
    </citation>
    <scope>NUCLEOTIDE SEQUENCE [LARGE SCALE GENOMIC DNA]</scope>
    <source>
        <strain evidence="1 2">YIM 75507</strain>
    </source>
</reference>
<organism evidence="1 2">
    <name type="scientific">Bailinhaonella thermotolerans</name>
    <dbReference type="NCBI Taxonomy" id="1070861"/>
    <lineage>
        <taxon>Bacteria</taxon>
        <taxon>Bacillati</taxon>
        <taxon>Actinomycetota</taxon>
        <taxon>Actinomycetes</taxon>
        <taxon>Streptosporangiales</taxon>
        <taxon>Streptosporangiaceae</taxon>
        <taxon>Bailinhaonella</taxon>
    </lineage>
</organism>
<dbReference type="EMBL" id="QZEY01000029">
    <property type="protein sequence ID" value="RJL20670.1"/>
    <property type="molecule type" value="Genomic_DNA"/>
</dbReference>
<dbReference type="OrthoDB" id="5192396at2"/>
<dbReference type="Proteomes" id="UP000265768">
    <property type="component" value="Unassembled WGS sequence"/>
</dbReference>
<name>A0A3A4A130_9ACTN</name>